<protein>
    <submittedName>
        <fullName evidence="1">Uncharacterized protein</fullName>
    </submittedName>
</protein>
<organism evidence="1 2">
    <name type="scientific">Mesobaculum littorinae</name>
    <dbReference type="NCBI Taxonomy" id="2486419"/>
    <lineage>
        <taxon>Bacteria</taxon>
        <taxon>Pseudomonadati</taxon>
        <taxon>Pseudomonadota</taxon>
        <taxon>Alphaproteobacteria</taxon>
        <taxon>Rhodobacterales</taxon>
        <taxon>Roseobacteraceae</taxon>
        <taxon>Mesobaculum</taxon>
    </lineage>
</organism>
<keyword evidence="2" id="KW-1185">Reference proteome</keyword>
<dbReference type="EMBL" id="RQXX01000003">
    <property type="protein sequence ID" value="RVV97690.1"/>
    <property type="molecule type" value="Genomic_DNA"/>
</dbReference>
<dbReference type="AlphaFoldDB" id="A0A438AG52"/>
<accession>A0A438AG52</accession>
<dbReference type="OrthoDB" id="9796589at2"/>
<evidence type="ECO:0000313" key="1">
    <source>
        <dbReference type="EMBL" id="RVV97690.1"/>
    </source>
</evidence>
<comment type="caution">
    <text evidence="1">The sequence shown here is derived from an EMBL/GenBank/DDBJ whole genome shotgun (WGS) entry which is preliminary data.</text>
</comment>
<proteinExistence type="predicted"/>
<gene>
    <name evidence="1" type="ORF">EKE94_09290</name>
</gene>
<reference evidence="1 2" key="1">
    <citation type="submission" date="2018-11" db="EMBL/GenBank/DDBJ databases">
        <title>Mesobaculum littorinae gen. nov., sp. nov., isolated from Littorina scabra that represents a novel genus of the order Rhodobacteraceae.</title>
        <authorList>
            <person name="Li F."/>
        </authorList>
    </citation>
    <scope>NUCLEOTIDE SEQUENCE [LARGE SCALE GENOMIC DNA]</scope>
    <source>
        <strain evidence="1 2">M0103</strain>
    </source>
</reference>
<dbReference type="Proteomes" id="UP000285908">
    <property type="component" value="Unassembled WGS sequence"/>
</dbReference>
<name>A0A438AG52_9RHOB</name>
<sequence length="84" mass="8430">MPRTLGARLAEGPTGPGAVFLQAGVGFGTPAGLGETITGRVEIVGLGADRSVCGLRVSDGEAPGAACGMGPKTRWTMTLEGFLR</sequence>
<dbReference type="RefSeq" id="WP_127906355.1">
    <property type="nucleotide sequence ID" value="NZ_RQXX01000003.1"/>
</dbReference>
<evidence type="ECO:0000313" key="2">
    <source>
        <dbReference type="Proteomes" id="UP000285908"/>
    </source>
</evidence>